<gene>
    <name evidence="1" type="ORF">S01H1_57197</name>
</gene>
<reference evidence="1" key="1">
    <citation type="journal article" date="2014" name="Front. Microbiol.">
        <title>High frequency of phylogenetically diverse reductive dehalogenase-homologous genes in deep subseafloor sedimentary metagenomes.</title>
        <authorList>
            <person name="Kawai M."/>
            <person name="Futagami T."/>
            <person name="Toyoda A."/>
            <person name="Takaki Y."/>
            <person name="Nishi S."/>
            <person name="Hori S."/>
            <person name="Arai W."/>
            <person name="Tsubouchi T."/>
            <person name="Morono Y."/>
            <person name="Uchiyama I."/>
            <person name="Ito T."/>
            <person name="Fujiyama A."/>
            <person name="Inagaki F."/>
            <person name="Takami H."/>
        </authorList>
    </citation>
    <scope>NUCLEOTIDE SEQUENCE</scope>
    <source>
        <strain evidence="1">Expedition CK06-06</strain>
    </source>
</reference>
<dbReference type="EMBL" id="BARS01037294">
    <property type="protein sequence ID" value="GAG24673.1"/>
    <property type="molecule type" value="Genomic_DNA"/>
</dbReference>
<evidence type="ECO:0000313" key="1">
    <source>
        <dbReference type="EMBL" id="GAG24673.1"/>
    </source>
</evidence>
<sequence>MRQADIWHVHNYWDDILTKLRKDQKVLAQFHSLPRQLNWAELMENADIHYTIKQPLHEVEYKLPGLPNLIDPDEYRPILRPKKPIRIAYAPSSKAPVGSLQSKGYVEVGRILKKIKALRPVEIIWIEGESYEKNLEMKSRAHILIDDVVTGNWHRT</sequence>
<dbReference type="AlphaFoldDB" id="X0WJJ4"/>
<proteinExistence type="predicted"/>
<name>X0WJJ4_9ZZZZ</name>
<evidence type="ECO:0008006" key="2">
    <source>
        <dbReference type="Google" id="ProtNLM"/>
    </source>
</evidence>
<organism evidence="1">
    <name type="scientific">marine sediment metagenome</name>
    <dbReference type="NCBI Taxonomy" id="412755"/>
    <lineage>
        <taxon>unclassified sequences</taxon>
        <taxon>metagenomes</taxon>
        <taxon>ecological metagenomes</taxon>
    </lineage>
</organism>
<protein>
    <recommendedName>
        <fullName evidence="2">Glycosyltransferase subfamily 4-like N-terminal domain-containing protein</fullName>
    </recommendedName>
</protein>
<accession>X0WJJ4</accession>
<feature type="non-terminal residue" evidence="1">
    <location>
        <position position="156"/>
    </location>
</feature>
<comment type="caution">
    <text evidence="1">The sequence shown here is derived from an EMBL/GenBank/DDBJ whole genome shotgun (WGS) entry which is preliminary data.</text>
</comment>